<dbReference type="Gene3D" id="3.40.50.300">
    <property type="entry name" value="P-loop containing nucleotide triphosphate hydrolases"/>
    <property type="match status" value="2"/>
</dbReference>
<feature type="domain" description="ATPase AAA-type core" evidence="1">
    <location>
        <begin position="525"/>
        <end position="604"/>
    </location>
</feature>
<dbReference type="InterPro" id="IPR051396">
    <property type="entry name" value="Bact_Antivir_Def_Nuclease"/>
</dbReference>
<keyword evidence="3" id="KW-1185">Reference proteome</keyword>
<name>A0ABZ1USX5_9BURK</name>
<evidence type="ECO:0000259" key="1">
    <source>
        <dbReference type="Pfam" id="PF13304"/>
    </source>
</evidence>
<sequence length="749" mass="83274">MLQVADTPWKLPARVLQRMGKELEHAREFHSLPAAQRRQQRFDFKSYREPAVVDHLLATFHRKCAYCESHLELTGPIDIELYRPKSSVLENTAHPGYWWTALERRNLLPACRACNIAKRNRFPLRSERSRVHAPDGDLSKESRLLLHPYSDDPGEHLLFDESGEVSGLTEEGTITIAVLDLNRPGLVAARKACAAHVSQIEQAIQQANDQIGLHPRIRMQLHDLGKALVQLAMPSHVYAGANRQFISRVLAKVDVPLPAVEWQWPAVPSASSAARRDAVRLRQHERTALQAEYSLKHQRNLERYRLQSRTIESISISNVRAITQLALPMTHGPDAGGSWMVLLGENGTAKTTVLRAVGAVLAGPDACLELMRNGLLVPSEFIRQRCKSGRVSVKLSGFTEPHTLTFTADSLRFTGAFGAEVTLSMTGSDVQAQGPVSTPPTVLLGYGATRLGARRQMDTQYDFDSPVRVTNLFDPFAPLADANSWLMSLDIRRFSDVALILQDLLCLPPAATLRRRDGVVSVDLHGAWIPLTQLSDGYQGMIALTADILRTAMVFWPSAANAEGIVLLDEIGVHLHPRWQMRVVGSLRRALPGMQFIVTTHEPLCLRGVGKGEVTTMGRDANGEIEATGDLPSPADYRVEQLLTSQFFGLRSTSDPETESLFDEYYTLLALTRPDRAQARRLAELKAELKGRAHFGGTAREQRMYELVDRELTRERQRGALRLPKTSTAARNTVTALWRDAIKQARGGS</sequence>
<dbReference type="Proteomes" id="UP000321323">
    <property type="component" value="Chromosome"/>
</dbReference>
<accession>A0ABZ1USX5</accession>
<protein>
    <submittedName>
        <fullName evidence="2">AAA family ATPase</fullName>
    </submittedName>
</protein>
<evidence type="ECO:0000313" key="2">
    <source>
        <dbReference type="EMBL" id="WUR15820.1"/>
    </source>
</evidence>
<dbReference type="Gene3D" id="1.10.30.50">
    <property type="match status" value="1"/>
</dbReference>
<organism evidence="2 3">
    <name type="scientific">[Empedobacter] haloabium</name>
    <dbReference type="NCBI Taxonomy" id="592317"/>
    <lineage>
        <taxon>Bacteria</taxon>
        <taxon>Pseudomonadati</taxon>
        <taxon>Pseudomonadota</taxon>
        <taxon>Betaproteobacteria</taxon>
        <taxon>Burkholderiales</taxon>
        <taxon>Oxalobacteraceae</taxon>
        <taxon>Telluria group</taxon>
        <taxon>Telluria group incertae sedis</taxon>
    </lineage>
</organism>
<dbReference type="SUPFAM" id="SSF52540">
    <property type="entry name" value="P-loop containing nucleoside triphosphate hydrolases"/>
    <property type="match status" value="1"/>
</dbReference>
<dbReference type="EMBL" id="CP136508">
    <property type="protein sequence ID" value="WUR15820.1"/>
    <property type="molecule type" value="Genomic_DNA"/>
</dbReference>
<dbReference type="InterPro" id="IPR027417">
    <property type="entry name" value="P-loop_NTPase"/>
</dbReference>
<dbReference type="InterPro" id="IPR003959">
    <property type="entry name" value="ATPase_AAA_core"/>
</dbReference>
<dbReference type="Pfam" id="PF13304">
    <property type="entry name" value="AAA_21"/>
    <property type="match status" value="1"/>
</dbReference>
<proteinExistence type="predicted"/>
<evidence type="ECO:0000313" key="3">
    <source>
        <dbReference type="Proteomes" id="UP000321323"/>
    </source>
</evidence>
<reference evidence="2 3" key="1">
    <citation type="journal article" date="2019" name="Int. J. Syst. Evol. Microbiol.">
        <title>The Draft Whole-Genome Sequence of the Antibiotic Producer Empedobacter haloabium ATCC 31962 Provides Indications for Its Taxonomic Reclassification.</title>
        <authorList>
            <person name="Miess H."/>
            <person name="Arlt P."/>
            <person name="Apel A.K."/>
            <person name="Weber T."/>
            <person name="Nieselt K."/>
            <person name="Hanssen F."/>
            <person name="Czemmel S."/>
            <person name="Nahnsen S."/>
            <person name="Gross H."/>
        </authorList>
    </citation>
    <scope>NUCLEOTIDE SEQUENCE [LARGE SCALE GENOMIC DNA]</scope>
    <source>
        <strain evidence="2 3">ATCC 31962</strain>
    </source>
</reference>
<dbReference type="PANTHER" id="PTHR43581:SF2">
    <property type="entry name" value="EXCINUCLEASE ATPASE SUBUNIT"/>
    <property type="match status" value="1"/>
</dbReference>
<dbReference type="PANTHER" id="PTHR43581">
    <property type="entry name" value="ATP/GTP PHOSPHATASE"/>
    <property type="match status" value="1"/>
</dbReference>
<gene>
    <name evidence="2" type="ORF">E7V67_012160</name>
</gene>